<feature type="compositionally biased region" description="Pro residues" evidence="1">
    <location>
        <begin position="29"/>
        <end position="50"/>
    </location>
</feature>
<reference evidence="2" key="1">
    <citation type="journal article" date="2023" name="Mol. Phylogenet. Evol.">
        <title>Genome-scale phylogeny and comparative genomics of the fungal order Sordariales.</title>
        <authorList>
            <person name="Hensen N."/>
            <person name="Bonometti L."/>
            <person name="Westerberg I."/>
            <person name="Brannstrom I.O."/>
            <person name="Guillou S."/>
            <person name="Cros-Aarteil S."/>
            <person name="Calhoun S."/>
            <person name="Haridas S."/>
            <person name="Kuo A."/>
            <person name="Mondo S."/>
            <person name="Pangilinan J."/>
            <person name="Riley R."/>
            <person name="LaButti K."/>
            <person name="Andreopoulos B."/>
            <person name="Lipzen A."/>
            <person name="Chen C."/>
            <person name="Yan M."/>
            <person name="Daum C."/>
            <person name="Ng V."/>
            <person name="Clum A."/>
            <person name="Steindorff A."/>
            <person name="Ohm R.A."/>
            <person name="Martin F."/>
            <person name="Silar P."/>
            <person name="Natvig D.O."/>
            <person name="Lalanne C."/>
            <person name="Gautier V."/>
            <person name="Ament-Velasquez S.L."/>
            <person name="Kruys A."/>
            <person name="Hutchinson M.I."/>
            <person name="Powell A.J."/>
            <person name="Barry K."/>
            <person name="Miller A.N."/>
            <person name="Grigoriev I.V."/>
            <person name="Debuchy R."/>
            <person name="Gladieux P."/>
            <person name="Hiltunen Thoren M."/>
            <person name="Johannesson H."/>
        </authorList>
    </citation>
    <scope>NUCLEOTIDE SEQUENCE</scope>
    <source>
        <strain evidence="2">CBS 333.67</strain>
    </source>
</reference>
<dbReference type="Proteomes" id="UP001273166">
    <property type="component" value="Unassembled WGS sequence"/>
</dbReference>
<comment type="caution">
    <text evidence="2">The sequence shown here is derived from an EMBL/GenBank/DDBJ whole genome shotgun (WGS) entry which is preliminary data.</text>
</comment>
<accession>A0AAJ0H3Q6</accession>
<keyword evidence="3" id="KW-1185">Reference proteome</keyword>
<sequence length="346" mass="36217">MRGLSVATNADPATAKPRRSSNASRTSSPPRPPVSPITPPLGPARLPPHAAPSTGTDRPTVPDFARGRPSFTHTTQTEQVGVVPPPAPPIDFETNPDVIALKSAISILQLQRARATADIQTLSRAKEAALADPEAFIADLQAGRIRTDGDPLFPGRGRGSTIEEDSDDDSDSNDDKEGEEEDERGNAQSEEQADWNETEPRIRSERSKPDGASRSHLPSRSSTGKGKAKQKPDAEGVTGKPPPWQTLPKPQTIVRCPPINWAQYGVVGESLDKLHAEQLAAPTPGAPMILGPGGTYEFKAGGSGGGGSAAAAAGGGSEQGGRLVGIAAPYNPLRDKLEKKGKAGKR</sequence>
<evidence type="ECO:0000313" key="3">
    <source>
        <dbReference type="Proteomes" id="UP001273166"/>
    </source>
</evidence>
<feature type="compositionally biased region" description="Basic and acidic residues" evidence="1">
    <location>
        <begin position="198"/>
        <end position="213"/>
    </location>
</feature>
<name>A0AAJ0H3Q6_9PEZI</name>
<dbReference type="PANTHER" id="PTHR22705">
    <property type="entry name" value="ZINC FINGER, ZZ DOMAIN CONTAINING 3"/>
    <property type="match status" value="1"/>
</dbReference>
<organism evidence="2 3">
    <name type="scientific">Chaetomium strumarium</name>
    <dbReference type="NCBI Taxonomy" id="1170767"/>
    <lineage>
        <taxon>Eukaryota</taxon>
        <taxon>Fungi</taxon>
        <taxon>Dikarya</taxon>
        <taxon>Ascomycota</taxon>
        <taxon>Pezizomycotina</taxon>
        <taxon>Sordariomycetes</taxon>
        <taxon>Sordariomycetidae</taxon>
        <taxon>Sordariales</taxon>
        <taxon>Chaetomiaceae</taxon>
        <taxon>Chaetomium</taxon>
    </lineage>
</organism>
<evidence type="ECO:0000313" key="2">
    <source>
        <dbReference type="EMBL" id="KAK3311272.1"/>
    </source>
</evidence>
<dbReference type="GeneID" id="87890034"/>
<feature type="region of interest" description="Disordered" evidence="1">
    <location>
        <begin position="146"/>
        <end position="251"/>
    </location>
</feature>
<reference evidence="2" key="2">
    <citation type="submission" date="2023-06" db="EMBL/GenBank/DDBJ databases">
        <authorList>
            <consortium name="Lawrence Berkeley National Laboratory"/>
            <person name="Mondo S.J."/>
            <person name="Hensen N."/>
            <person name="Bonometti L."/>
            <person name="Westerberg I."/>
            <person name="Brannstrom I.O."/>
            <person name="Guillou S."/>
            <person name="Cros-Aarteil S."/>
            <person name="Calhoun S."/>
            <person name="Haridas S."/>
            <person name="Kuo A."/>
            <person name="Pangilinan J."/>
            <person name="Riley R."/>
            <person name="Labutti K."/>
            <person name="Andreopoulos B."/>
            <person name="Lipzen A."/>
            <person name="Chen C."/>
            <person name="Yanf M."/>
            <person name="Daum C."/>
            <person name="Ng V."/>
            <person name="Clum A."/>
            <person name="Steindorff A."/>
            <person name="Ohm R."/>
            <person name="Martin F."/>
            <person name="Silar P."/>
            <person name="Natvig D."/>
            <person name="Lalanne C."/>
            <person name="Gautier V."/>
            <person name="Ament-Velasquez S.L."/>
            <person name="Kruys A."/>
            <person name="Hutchinson M.I."/>
            <person name="Powell A.J."/>
            <person name="Barry K."/>
            <person name="Miller A.N."/>
            <person name="Grigoriev I.V."/>
            <person name="Debuchy R."/>
            <person name="Gladieux P."/>
            <person name="Thoren M.H."/>
            <person name="Johannesson H."/>
        </authorList>
    </citation>
    <scope>NUCLEOTIDE SEQUENCE</scope>
    <source>
        <strain evidence="2">CBS 333.67</strain>
    </source>
</reference>
<feature type="region of interest" description="Disordered" evidence="1">
    <location>
        <begin position="1"/>
        <end position="89"/>
    </location>
</feature>
<evidence type="ECO:0000256" key="1">
    <source>
        <dbReference type="SAM" id="MobiDB-lite"/>
    </source>
</evidence>
<dbReference type="PANTHER" id="PTHR22705:SF0">
    <property type="entry name" value="ZZ-TYPE ZINC FINGER-CONTAINING PROTEIN 3"/>
    <property type="match status" value="1"/>
</dbReference>
<feature type="compositionally biased region" description="Acidic residues" evidence="1">
    <location>
        <begin position="162"/>
        <end position="183"/>
    </location>
</feature>
<proteinExistence type="predicted"/>
<dbReference type="InterPro" id="IPR037830">
    <property type="entry name" value="ZZZ3"/>
</dbReference>
<protein>
    <submittedName>
        <fullName evidence="2">Uncharacterized protein</fullName>
    </submittedName>
</protein>
<dbReference type="AlphaFoldDB" id="A0AAJ0H3Q6"/>
<gene>
    <name evidence="2" type="ORF">B0T15DRAFT_68377</name>
</gene>
<dbReference type="EMBL" id="JAUDZG010000001">
    <property type="protein sequence ID" value="KAK3311272.1"/>
    <property type="molecule type" value="Genomic_DNA"/>
</dbReference>
<dbReference type="RefSeq" id="XP_062727052.1">
    <property type="nucleotide sequence ID" value="XM_062871205.1"/>
</dbReference>